<keyword evidence="5" id="KW-1185">Reference proteome</keyword>
<dbReference type="SMART" id="SM00360">
    <property type="entry name" value="RRM"/>
    <property type="match status" value="1"/>
</dbReference>
<dbReference type="Pfam" id="PF00076">
    <property type="entry name" value="RRM_1"/>
    <property type="match status" value="1"/>
</dbReference>
<dbReference type="InterPro" id="IPR012677">
    <property type="entry name" value="Nucleotide-bd_a/b_plait_sf"/>
</dbReference>
<dbReference type="GO" id="GO:0003723">
    <property type="term" value="F:RNA binding"/>
    <property type="evidence" value="ECO:0007669"/>
    <property type="project" value="UniProtKB-UniRule"/>
</dbReference>
<dbReference type="InterPro" id="IPR035979">
    <property type="entry name" value="RBD_domain_sf"/>
</dbReference>
<feature type="domain" description="RRM" evidence="3">
    <location>
        <begin position="111"/>
        <end position="188"/>
    </location>
</feature>
<organism evidence="4 5">
    <name type="scientific">Deinandra increscens subsp. villosa</name>
    <dbReference type="NCBI Taxonomy" id="3103831"/>
    <lineage>
        <taxon>Eukaryota</taxon>
        <taxon>Viridiplantae</taxon>
        <taxon>Streptophyta</taxon>
        <taxon>Embryophyta</taxon>
        <taxon>Tracheophyta</taxon>
        <taxon>Spermatophyta</taxon>
        <taxon>Magnoliopsida</taxon>
        <taxon>eudicotyledons</taxon>
        <taxon>Gunneridae</taxon>
        <taxon>Pentapetalae</taxon>
        <taxon>asterids</taxon>
        <taxon>campanulids</taxon>
        <taxon>Asterales</taxon>
        <taxon>Asteraceae</taxon>
        <taxon>Asteroideae</taxon>
        <taxon>Heliantheae alliance</taxon>
        <taxon>Madieae</taxon>
        <taxon>Madiinae</taxon>
        <taxon>Deinandra</taxon>
    </lineage>
</organism>
<comment type="caution">
    <text evidence="4">The sequence shown here is derived from an EMBL/GenBank/DDBJ whole genome shotgun (WGS) entry which is preliminary data.</text>
</comment>
<evidence type="ECO:0000313" key="5">
    <source>
        <dbReference type="Proteomes" id="UP001408789"/>
    </source>
</evidence>
<feature type="region of interest" description="Disordered" evidence="2">
    <location>
        <begin position="236"/>
        <end position="275"/>
    </location>
</feature>
<keyword evidence="1" id="KW-0694">RNA-binding</keyword>
<evidence type="ECO:0000256" key="2">
    <source>
        <dbReference type="SAM" id="MobiDB-lite"/>
    </source>
</evidence>
<dbReference type="AlphaFoldDB" id="A0AAP0D9Z1"/>
<accession>A0AAP0D9Z1</accession>
<evidence type="ECO:0000256" key="1">
    <source>
        <dbReference type="PROSITE-ProRule" id="PRU00176"/>
    </source>
</evidence>
<protein>
    <recommendedName>
        <fullName evidence="3">RRM domain-containing protein</fullName>
    </recommendedName>
</protein>
<dbReference type="Gene3D" id="3.30.70.330">
    <property type="match status" value="1"/>
</dbReference>
<dbReference type="CDD" id="cd00590">
    <property type="entry name" value="RRM_SF"/>
    <property type="match status" value="1"/>
</dbReference>
<feature type="compositionally biased region" description="Basic and acidic residues" evidence="2">
    <location>
        <begin position="261"/>
        <end position="275"/>
    </location>
</feature>
<reference evidence="4 5" key="1">
    <citation type="submission" date="2024-04" db="EMBL/GenBank/DDBJ databases">
        <title>The reference genome of an endangered Asteraceae, Deinandra increscens subsp. villosa, native to the Central Coast of California.</title>
        <authorList>
            <person name="Guilliams M."/>
            <person name="Hasenstab-Lehman K."/>
            <person name="Meyer R."/>
            <person name="Mcevoy S."/>
        </authorList>
    </citation>
    <scope>NUCLEOTIDE SEQUENCE [LARGE SCALE GENOMIC DNA]</scope>
    <source>
        <tissue evidence="4">Leaf</tissue>
    </source>
</reference>
<name>A0AAP0D9Z1_9ASTR</name>
<evidence type="ECO:0000313" key="4">
    <source>
        <dbReference type="EMBL" id="KAK9071291.1"/>
    </source>
</evidence>
<dbReference type="PROSITE" id="PS50102">
    <property type="entry name" value="RRM"/>
    <property type="match status" value="1"/>
</dbReference>
<dbReference type="EMBL" id="JBCNJP010000011">
    <property type="protein sequence ID" value="KAK9071291.1"/>
    <property type="molecule type" value="Genomic_DNA"/>
</dbReference>
<sequence length="418" mass="47290">MVTRSFRQQRSRFFHNRGQGFFNGFRFPHGDFDDEGVFHEFEKEKGFAWEDDGRFEHGEEKFGNDVEAGNPWHKVVNRKDKYKHANPQVSSSSFVPKSFSKSWEEVDKWSTTVYVTNLPPLATIKGIRDQCMKAGNVVDVFVPVKAASTGKKYAFVRFSKGSDISDIIYKIRNIWIGNFRLYADVARFKRGSQAKKEVPKVVGIIDGAVKEKFGVIKGVKVWKKIDGDGKVTDGVKDNSLGSEATNGKDKAHVGSSSIRGAAEKGEDQKELGHDSKFDFPKSKGNEVSVVKINNVHEDCLITGEEFSGSLCLRVKNIANMRHLHQFAFNEGFEDISFQYLGGLWVRVDCGSKAECVKFSKCEGLKPLFHSCIKPKSDFIIDERVVWVEIRGLPFCAWNNVVFSHVANYWGNVCLVWRN</sequence>
<dbReference type="SUPFAM" id="SSF54928">
    <property type="entry name" value="RNA-binding domain, RBD"/>
    <property type="match status" value="1"/>
</dbReference>
<gene>
    <name evidence="4" type="ORF">SSX86_009859</name>
</gene>
<proteinExistence type="predicted"/>
<evidence type="ECO:0000259" key="3">
    <source>
        <dbReference type="PROSITE" id="PS50102"/>
    </source>
</evidence>
<dbReference type="InterPro" id="IPR000504">
    <property type="entry name" value="RRM_dom"/>
</dbReference>
<dbReference type="Proteomes" id="UP001408789">
    <property type="component" value="Unassembled WGS sequence"/>
</dbReference>